<feature type="region of interest" description="Disordered" evidence="4">
    <location>
        <begin position="793"/>
        <end position="819"/>
    </location>
</feature>
<evidence type="ECO:0000256" key="3">
    <source>
        <dbReference type="ARBA" id="ARBA00023242"/>
    </source>
</evidence>
<dbReference type="PROSITE" id="PS51634">
    <property type="entry name" value="CRC"/>
    <property type="match status" value="1"/>
</dbReference>
<dbReference type="Pfam" id="PF03638">
    <property type="entry name" value="TCR"/>
    <property type="match status" value="1"/>
</dbReference>
<accession>A0A835MDE6</accession>
<dbReference type="PANTHER" id="PTHR46159">
    <property type="entry name" value="PROTEIN TESMIN/TSO1-LIKE CXC 2"/>
    <property type="match status" value="1"/>
</dbReference>
<protein>
    <recommendedName>
        <fullName evidence="5">CRC domain-containing protein</fullName>
    </recommendedName>
</protein>
<evidence type="ECO:0000256" key="2">
    <source>
        <dbReference type="ARBA" id="ARBA00007267"/>
    </source>
</evidence>
<dbReference type="InterPro" id="IPR033467">
    <property type="entry name" value="Tesmin/TSO1-like_CXC"/>
</dbReference>
<dbReference type="Proteomes" id="UP000657918">
    <property type="component" value="Unassembled WGS sequence"/>
</dbReference>
<comment type="subcellular location">
    <subcellularLocation>
        <location evidence="1">Nucleus</location>
    </subcellularLocation>
</comment>
<gene>
    <name evidence="6" type="ORF">SADUNF_Sadunf18G0023300</name>
</gene>
<dbReference type="EMBL" id="JADGMS010000018">
    <property type="protein sequence ID" value="KAF9662150.1"/>
    <property type="molecule type" value="Genomic_DNA"/>
</dbReference>
<feature type="compositionally biased region" description="Polar residues" evidence="4">
    <location>
        <begin position="257"/>
        <end position="266"/>
    </location>
</feature>
<dbReference type="PANTHER" id="PTHR46159:SF6">
    <property type="entry name" value="OS12G0605300 PROTEIN"/>
    <property type="match status" value="1"/>
</dbReference>
<dbReference type="GO" id="GO:0003700">
    <property type="term" value="F:DNA-binding transcription factor activity"/>
    <property type="evidence" value="ECO:0007669"/>
    <property type="project" value="InterPro"/>
</dbReference>
<evidence type="ECO:0000313" key="6">
    <source>
        <dbReference type="EMBL" id="KAF9662150.1"/>
    </source>
</evidence>
<evidence type="ECO:0000256" key="4">
    <source>
        <dbReference type="SAM" id="MobiDB-lite"/>
    </source>
</evidence>
<keyword evidence="7" id="KW-1185">Reference proteome</keyword>
<comment type="caution">
    <text evidence="6">The sequence shown here is derived from an EMBL/GenBank/DDBJ whole genome shotgun (WGS) entry which is preliminary data.</text>
</comment>
<feature type="region of interest" description="Disordered" evidence="4">
    <location>
        <begin position="248"/>
        <end position="321"/>
    </location>
</feature>
<dbReference type="InterPro" id="IPR005172">
    <property type="entry name" value="CRC"/>
</dbReference>
<dbReference type="AlphaFoldDB" id="A0A835MDE6"/>
<feature type="region of interest" description="Disordered" evidence="4">
    <location>
        <begin position="949"/>
        <end position="981"/>
    </location>
</feature>
<evidence type="ECO:0000313" key="7">
    <source>
        <dbReference type="Proteomes" id="UP000657918"/>
    </source>
</evidence>
<dbReference type="SMART" id="SM01114">
    <property type="entry name" value="CXC"/>
    <property type="match status" value="1"/>
</dbReference>
<feature type="compositionally biased region" description="Polar residues" evidence="4">
    <location>
        <begin position="861"/>
        <end position="873"/>
    </location>
</feature>
<feature type="compositionally biased region" description="Basic and acidic residues" evidence="4">
    <location>
        <begin position="173"/>
        <end position="184"/>
    </location>
</feature>
<feature type="compositionally biased region" description="Low complexity" evidence="4">
    <location>
        <begin position="796"/>
        <end position="811"/>
    </location>
</feature>
<feature type="region of interest" description="Disordered" evidence="4">
    <location>
        <begin position="169"/>
        <end position="190"/>
    </location>
</feature>
<comment type="similarity">
    <text evidence="2">Belongs to the lin-54 family.</text>
</comment>
<dbReference type="GO" id="GO:0005634">
    <property type="term" value="C:nucleus"/>
    <property type="evidence" value="ECO:0007669"/>
    <property type="project" value="UniProtKB-SubCell"/>
</dbReference>
<dbReference type="OrthoDB" id="848256at2759"/>
<feature type="region of interest" description="Disordered" evidence="4">
    <location>
        <begin position="852"/>
        <end position="875"/>
    </location>
</feature>
<feature type="region of interest" description="Disordered" evidence="4">
    <location>
        <begin position="336"/>
        <end position="362"/>
    </location>
</feature>
<organism evidence="6 7">
    <name type="scientific">Salix dunnii</name>
    <dbReference type="NCBI Taxonomy" id="1413687"/>
    <lineage>
        <taxon>Eukaryota</taxon>
        <taxon>Viridiplantae</taxon>
        <taxon>Streptophyta</taxon>
        <taxon>Embryophyta</taxon>
        <taxon>Tracheophyta</taxon>
        <taxon>Spermatophyta</taxon>
        <taxon>Magnoliopsida</taxon>
        <taxon>eudicotyledons</taxon>
        <taxon>Gunneridae</taxon>
        <taxon>Pentapetalae</taxon>
        <taxon>rosids</taxon>
        <taxon>fabids</taxon>
        <taxon>Malpighiales</taxon>
        <taxon>Salicaceae</taxon>
        <taxon>Saliceae</taxon>
        <taxon>Salix</taxon>
    </lineage>
</organism>
<name>A0A835MDE6_9ROSI</name>
<feature type="domain" description="CRC" evidence="5">
    <location>
        <begin position="605"/>
        <end position="668"/>
    </location>
</feature>
<evidence type="ECO:0000259" key="5">
    <source>
        <dbReference type="PROSITE" id="PS51634"/>
    </source>
</evidence>
<reference evidence="6 7" key="1">
    <citation type="submission" date="2020-10" db="EMBL/GenBank/DDBJ databases">
        <title>Plant Genome Project.</title>
        <authorList>
            <person name="Zhang R.-G."/>
        </authorList>
    </citation>
    <scope>NUCLEOTIDE SEQUENCE [LARGE SCALE GENOMIC DNA]</scope>
    <source>
        <strain evidence="6">FAFU-HL-1</strain>
        <tissue evidence="6">Leaf</tissue>
    </source>
</reference>
<sequence length="1093" mass="120227">MDSPKTTTITTATTTISAAATVSLSDSPPVQDLIVIFLCSILVEGLKIRDAFAFTLVEICEMASMLSRFCCDICGLVESESPFSNYISKLSPIKHVKAAHVAQGLLGINSPPLVFTSPRAISDRQTNFLRRFEMLDFASLTVLDLNLGLRTVYMASLVFPRFQCPQISGPEMSKNDGGSKKSADDPQDLSKCSTYLNSRLIVDVLKRNNINNSEQDQPGNFSGCADEYLSDPVDVDCADSVNLVSPNVKRSDDAHQSSESNLTNSKIAILESDGIIDMGMKGDASQDMPEQDGEDPKEQSTSETKKEKFEEEGNIVEQPSHACPGFVSDLLVDHASRQQQRDTSGAQLLPKPFQAAPPHVDDGEDGETVLHGPVQLITHHVMLEKNCSTDSLCHLRLLCILMEVSQLQRGLSRRCLQFEEAQQKTPMDDTCSLDSATNLIGSISSSSNTDLEILDSSQLELASSSSKKQAMFVSKSSGFGLHLNSVVNTLPIRCSASEPVMSHHSVGNKISCSKIPNLVERVSSTGGDGVLQTEAPNATGSAIYESLRTKETLNKLQPPGYQVTLHNKRRFSSEHADNFEEFNQSSPKEKRQDYVIKVSSTDGDGCKRCNCKKTRCLKRYCDCFAAGIYCAETCACQGCFNRPEYEDTVLEIRQQKESHNPLAFAPKIVQHVTEFHAINVVPSLHFGFLAIRYLTGKFGNHVCLSQEDAGLFTPSTEYGMTEEIVSNRANEERLESMVDRKFKMIATNIFSHAELYDPRSFTPPTPSFDYSSHGKDAPKSRLLPGRYVLSSESDHSMLPSYSKSTSSPSNSDGNDKLRKTSKTLDVVSFSQELDYSITETMGQFSPRFDELADSSDHTPLRNPSPTMMASSSSKTRDTAIISQLRLYPGNGHLSSGGSLHWRRSPITPMTRLGETKTQAQDSGRGLYDILEDDTPEIFKESPIPVTSVKASSPLKKRVSPPHGRIQEFQSSSSAGLKSGRSDVGYTSFKESTDAAMIRRINFVPGDIAKHDHHMQSFLVGYCQEGRSILESLLNPNPVLSLILEMPCGCRPALANISFGLCDIGWLLAIHCSKTAIRWKTGKPLVDSYEWFAF</sequence>
<evidence type="ECO:0000256" key="1">
    <source>
        <dbReference type="ARBA" id="ARBA00004123"/>
    </source>
</evidence>
<keyword evidence="3" id="KW-0539">Nucleus</keyword>
<feature type="compositionally biased region" description="Basic and acidic residues" evidence="4">
    <location>
        <begin position="294"/>
        <end position="311"/>
    </location>
</feature>
<dbReference type="InterPro" id="IPR044522">
    <property type="entry name" value="TSO1-like"/>
</dbReference>
<proteinExistence type="inferred from homology"/>